<dbReference type="PANTHER" id="PTHR30472:SF37">
    <property type="entry name" value="FE(3+) DICITRATE TRANSPORT SYSTEM PERMEASE PROTEIN FECD-RELATED"/>
    <property type="match status" value="1"/>
</dbReference>
<dbReference type="Proteomes" id="UP000009100">
    <property type="component" value="Chromosome 2"/>
</dbReference>
<feature type="transmembrane region" description="Helical" evidence="8">
    <location>
        <begin position="238"/>
        <end position="269"/>
    </location>
</feature>
<dbReference type="HOGENOM" id="CLU_013016_1_1_6"/>
<feature type="transmembrane region" description="Helical" evidence="8">
    <location>
        <begin position="67"/>
        <end position="85"/>
    </location>
</feature>
<keyword evidence="7 8" id="KW-0472">Membrane</keyword>
<dbReference type="InterPro" id="IPR037294">
    <property type="entry name" value="ABC_BtuC-like"/>
</dbReference>
<sequence>MFYFDCDEEILMYHHTKIVLLSGILILVASAGLFVGAASLSIPQVIEHLVAFSSDDFVIHQYRLPRMLLAISVGAGLGLSGVLVQGVIRNPLASPDLMGISAGAGLAATASLVWFPNAAVSVLPVVAMFGGVLAAGLIALLAWWSRPTPAKLALIGIAVSAFLASCIDFLLVTNPIEINTAMVWLTGSLWGRNWQQVPFIWGALLLLLPMAFWLAWRLDVMGLGEESATTLGTKPKQIQALALLAAVLLASVSVSVAGTISFVGLLAPHLARLLFGHNHKLLIPASALVGAILVTCADGLARGLQPPIELPAGVLTSVIGAPYFIFLLYRYRGW</sequence>
<comment type="subcellular location">
    <subcellularLocation>
        <location evidence="1">Cell membrane</location>
        <topology evidence="1">Multi-pass membrane protein</topology>
    </subcellularLocation>
</comment>
<feature type="transmembrane region" description="Helical" evidence="8">
    <location>
        <begin position="150"/>
        <end position="172"/>
    </location>
</feature>
<keyword evidence="6 8" id="KW-1133">Transmembrane helix</keyword>
<feature type="transmembrane region" description="Helical" evidence="8">
    <location>
        <begin position="20"/>
        <end position="46"/>
    </location>
</feature>
<organism evidence="9 10">
    <name type="scientific">Vibrio atlanticus (strain LGP32)</name>
    <name type="common">Vibrio splendidus (strain Mel32)</name>
    <dbReference type="NCBI Taxonomy" id="575788"/>
    <lineage>
        <taxon>Bacteria</taxon>
        <taxon>Pseudomonadati</taxon>
        <taxon>Pseudomonadota</taxon>
        <taxon>Gammaproteobacteria</taxon>
        <taxon>Vibrionales</taxon>
        <taxon>Vibrionaceae</taxon>
        <taxon>Vibrio</taxon>
    </lineage>
</organism>
<evidence type="ECO:0000256" key="8">
    <source>
        <dbReference type="SAM" id="Phobius"/>
    </source>
</evidence>
<dbReference type="Pfam" id="PF01032">
    <property type="entry name" value="FecCD"/>
    <property type="match status" value="1"/>
</dbReference>
<evidence type="ECO:0000256" key="2">
    <source>
        <dbReference type="ARBA" id="ARBA00007935"/>
    </source>
</evidence>
<evidence type="ECO:0000256" key="4">
    <source>
        <dbReference type="ARBA" id="ARBA00022475"/>
    </source>
</evidence>
<protein>
    <submittedName>
        <fullName evidence="9">ABC transporter: transmembrane protein Vibrioferrin uptake</fullName>
    </submittedName>
</protein>
<keyword evidence="4" id="KW-1003">Cell membrane</keyword>
<feature type="transmembrane region" description="Helical" evidence="8">
    <location>
        <begin position="122"/>
        <end position="144"/>
    </location>
</feature>
<proteinExistence type="inferred from homology"/>
<keyword evidence="5 8" id="KW-0812">Transmembrane</keyword>
<dbReference type="EMBL" id="FM954973">
    <property type="protein sequence ID" value="CAV27037.1"/>
    <property type="molecule type" value="Genomic_DNA"/>
</dbReference>
<evidence type="ECO:0000313" key="9">
    <source>
        <dbReference type="EMBL" id="CAV27037.1"/>
    </source>
</evidence>
<dbReference type="STRING" id="575788.VS_II1124"/>
<evidence type="ECO:0000256" key="6">
    <source>
        <dbReference type="ARBA" id="ARBA00022989"/>
    </source>
</evidence>
<gene>
    <name evidence="9" type="ordered locus">VS_II1124</name>
</gene>
<dbReference type="CDD" id="cd06550">
    <property type="entry name" value="TM_ABC_iron-siderophores_like"/>
    <property type="match status" value="1"/>
</dbReference>
<dbReference type="KEGG" id="vsp:VS_II1124"/>
<reference evidence="9 10" key="1">
    <citation type="submission" date="2009-02" db="EMBL/GenBank/DDBJ databases">
        <title>Vibrio splendidus str. LGP32 complete genome.</title>
        <authorList>
            <person name="Mazel D."/>
            <person name="Le Roux F."/>
        </authorList>
    </citation>
    <scope>NUCLEOTIDE SEQUENCE [LARGE SCALE GENOMIC DNA]</scope>
    <source>
        <strain evidence="9 10">LGP32</strain>
    </source>
</reference>
<feature type="transmembrane region" description="Helical" evidence="8">
    <location>
        <begin position="281"/>
        <end position="304"/>
    </location>
</feature>
<accession>B7VSA4</accession>
<evidence type="ECO:0000256" key="1">
    <source>
        <dbReference type="ARBA" id="ARBA00004651"/>
    </source>
</evidence>
<dbReference type="GO" id="GO:0005886">
    <property type="term" value="C:plasma membrane"/>
    <property type="evidence" value="ECO:0007669"/>
    <property type="project" value="UniProtKB-SubCell"/>
</dbReference>
<dbReference type="GO" id="GO:0022857">
    <property type="term" value="F:transmembrane transporter activity"/>
    <property type="evidence" value="ECO:0007669"/>
    <property type="project" value="InterPro"/>
</dbReference>
<dbReference type="GO" id="GO:0033214">
    <property type="term" value="P:siderophore-iron import into cell"/>
    <property type="evidence" value="ECO:0007669"/>
    <property type="project" value="TreeGrafter"/>
</dbReference>
<dbReference type="SUPFAM" id="SSF81345">
    <property type="entry name" value="ABC transporter involved in vitamin B12 uptake, BtuC"/>
    <property type="match status" value="1"/>
</dbReference>
<evidence type="ECO:0000313" key="10">
    <source>
        <dbReference type="Proteomes" id="UP000009100"/>
    </source>
</evidence>
<evidence type="ECO:0000256" key="3">
    <source>
        <dbReference type="ARBA" id="ARBA00022448"/>
    </source>
</evidence>
<keyword evidence="3" id="KW-0813">Transport</keyword>
<dbReference type="eggNOG" id="COG0609">
    <property type="taxonomic scope" value="Bacteria"/>
</dbReference>
<name>B7VSA4_VIBA3</name>
<dbReference type="InterPro" id="IPR000522">
    <property type="entry name" value="ABC_transptr_permease_BtuC"/>
</dbReference>
<comment type="similarity">
    <text evidence="2">Belongs to the binding-protein-dependent transport system permease family. FecCD subfamily.</text>
</comment>
<feature type="transmembrane region" description="Helical" evidence="8">
    <location>
        <begin position="310"/>
        <end position="329"/>
    </location>
</feature>
<dbReference type="Gene3D" id="1.10.3470.10">
    <property type="entry name" value="ABC transporter involved in vitamin B12 uptake, BtuC"/>
    <property type="match status" value="1"/>
</dbReference>
<dbReference type="PANTHER" id="PTHR30472">
    <property type="entry name" value="FERRIC ENTEROBACTIN TRANSPORT SYSTEM PERMEASE PROTEIN"/>
    <property type="match status" value="1"/>
</dbReference>
<feature type="transmembrane region" description="Helical" evidence="8">
    <location>
        <begin position="199"/>
        <end position="218"/>
    </location>
</feature>
<dbReference type="FunFam" id="1.10.3470.10:FF:000001">
    <property type="entry name" value="Vitamin B12 ABC transporter permease BtuC"/>
    <property type="match status" value="1"/>
</dbReference>
<dbReference type="AlphaFoldDB" id="B7VSA4"/>
<evidence type="ECO:0000256" key="5">
    <source>
        <dbReference type="ARBA" id="ARBA00022692"/>
    </source>
</evidence>
<evidence type="ECO:0000256" key="7">
    <source>
        <dbReference type="ARBA" id="ARBA00023136"/>
    </source>
</evidence>
<feature type="transmembrane region" description="Helical" evidence="8">
    <location>
        <begin position="97"/>
        <end position="115"/>
    </location>
</feature>